<keyword evidence="1" id="KW-0812">Transmembrane</keyword>
<sequence length="37" mass="3913">STKVKVRGRPKVAAVFGFAVAAYNLVRLPKLLAQAAT</sequence>
<accession>I5BTA3</accession>
<evidence type="ECO:0000313" key="2">
    <source>
        <dbReference type="EMBL" id="EIM72805.1"/>
    </source>
</evidence>
<comment type="caution">
    <text evidence="2">The sequence shown here is derived from an EMBL/GenBank/DDBJ whole genome shotgun (WGS) entry which is preliminary data.</text>
</comment>
<proteinExistence type="predicted"/>
<protein>
    <submittedName>
        <fullName evidence="2">Transposase, IS4</fullName>
    </submittedName>
</protein>
<gene>
    <name evidence="2" type="ORF">A33O_17874</name>
</gene>
<organism evidence="2 3">
    <name type="scientific">Nitratireductor aquibiodomus RA22</name>
    <dbReference type="NCBI Taxonomy" id="1189611"/>
    <lineage>
        <taxon>Bacteria</taxon>
        <taxon>Pseudomonadati</taxon>
        <taxon>Pseudomonadota</taxon>
        <taxon>Alphaproteobacteria</taxon>
        <taxon>Hyphomicrobiales</taxon>
        <taxon>Phyllobacteriaceae</taxon>
        <taxon>Nitratireductor</taxon>
    </lineage>
</organism>
<name>I5BTA3_9HYPH</name>
<dbReference type="Proteomes" id="UP000004622">
    <property type="component" value="Unassembled WGS sequence"/>
</dbReference>
<dbReference type="EMBL" id="AJXZ01000047">
    <property type="protein sequence ID" value="EIM72805.1"/>
    <property type="molecule type" value="Genomic_DNA"/>
</dbReference>
<feature type="transmembrane region" description="Helical" evidence="1">
    <location>
        <begin position="12"/>
        <end position="29"/>
    </location>
</feature>
<reference evidence="2 3" key="1">
    <citation type="journal article" date="2012" name="J. Bacteriol.">
        <title>Genome Sequence of Nitratireductor aquibiodomus Strain RA22.</title>
        <authorList>
            <person name="Singh A."/>
            <person name="Jangir P.K."/>
            <person name="Kumari C."/>
            <person name="Sharma R."/>
        </authorList>
    </citation>
    <scope>NUCLEOTIDE SEQUENCE [LARGE SCALE GENOMIC DNA]</scope>
    <source>
        <strain evidence="2 3">RA22</strain>
    </source>
</reference>
<evidence type="ECO:0000313" key="3">
    <source>
        <dbReference type="Proteomes" id="UP000004622"/>
    </source>
</evidence>
<keyword evidence="1" id="KW-0472">Membrane</keyword>
<dbReference type="AlphaFoldDB" id="I5BTA3"/>
<feature type="non-terminal residue" evidence="2">
    <location>
        <position position="1"/>
    </location>
</feature>
<keyword evidence="1" id="KW-1133">Transmembrane helix</keyword>
<evidence type="ECO:0000256" key="1">
    <source>
        <dbReference type="SAM" id="Phobius"/>
    </source>
</evidence>